<evidence type="ECO:0000313" key="3">
    <source>
        <dbReference type="EMBL" id="MCD1656198.1"/>
    </source>
</evidence>
<dbReference type="InterPro" id="IPR009875">
    <property type="entry name" value="PilZ_domain"/>
</dbReference>
<gene>
    <name evidence="2" type="ORF">K7J14_00070</name>
    <name evidence="3" type="ORF">K7J14_16005</name>
</gene>
<dbReference type="EMBL" id="JAINWA010000001">
    <property type="protein sequence ID" value="MCD1653105.1"/>
    <property type="molecule type" value="Genomic_DNA"/>
</dbReference>
<evidence type="ECO:0000313" key="4">
    <source>
        <dbReference type="Proteomes" id="UP001198163"/>
    </source>
</evidence>
<accession>A0AAE3EMG5</accession>
<evidence type="ECO:0000259" key="1">
    <source>
        <dbReference type="Pfam" id="PF07238"/>
    </source>
</evidence>
<dbReference type="AlphaFoldDB" id="A0AAE3EMG5"/>
<dbReference type="RefSeq" id="WP_230751992.1">
    <property type="nucleotide sequence ID" value="NZ_JAINWA010000001.1"/>
</dbReference>
<dbReference type="GO" id="GO:0035438">
    <property type="term" value="F:cyclic-di-GMP binding"/>
    <property type="evidence" value="ECO:0007669"/>
    <property type="project" value="InterPro"/>
</dbReference>
<protein>
    <submittedName>
        <fullName evidence="3">PilZ domain-containing protein</fullName>
    </submittedName>
</protein>
<name>A0AAE3EMG5_9SPIR</name>
<organism evidence="3 4">
    <name type="scientific">Teretinema zuelzerae</name>
    <dbReference type="NCBI Taxonomy" id="156"/>
    <lineage>
        <taxon>Bacteria</taxon>
        <taxon>Pseudomonadati</taxon>
        <taxon>Spirochaetota</taxon>
        <taxon>Spirochaetia</taxon>
        <taxon>Spirochaetales</taxon>
        <taxon>Treponemataceae</taxon>
        <taxon>Teretinema</taxon>
    </lineage>
</organism>
<evidence type="ECO:0000313" key="2">
    <source>
        <dbReference type="EMBL" id="MCD1653105.1"/>
    </source>
</evidence>
<feature type="domain" description="PilZ" evidence="1">
    <location>
        <begin position="138"/>
        <end position="228"/>
    </location>
</feature>
<proteinExistence type="predicted"/>
<keyword evidence="4" id="KW-1185">Reference proteome</keyword>
<dbReference type="Pfam" id="PF07238">
    <property type="entry name" value="PilZ"/>
    <property type="match status" value="1"/>
</dbReference>
<comment type="caution">
    <text evidence="3">The sequence shown here is derived from an EMBL/GenBank/DDBJ whole genome shotgun (WGS) entry which is preliminary data.</text>
</comment>
<sequence length="235" mass="26710">MDVLLTPDVISRLDIASVSIHSTNTIQPSVVFAFSKSHISFISKEKPDQFIDPTFVKITTRLDSFSLPVSYETTMQTKTRHWIFTFSYSPDTIEPPLHDTWMTLLDITHVQRLRADVRVSASKKNIDALRMNPMATEVFFHETKLDCSIQNISFSGARLLCIENNLIEGDDKLVLKIPFTSPSEIATLRAVVLRKQIIDIAGTSCVDIAVRFFEPIDLVLRSRLADYFQKQSIEN</sequence>
<dbReference type="Proteomes" id="UP001198163">
    <property type="component" value="Unassembled WGS sequence"/>
</dbReference>
<dbReference type="EMBL" id="JAINWA010000003">
    <property type="protein sequence ID" value="MCD1656198.1"/>
    <property type="molecule type" value="Genomic_DNA"/>
</dbReference>
<reference evidence="3" key="1">
    <citation type="submission" date="2021-08" db="EMBL/GenBank/DDBJ databases">
        <title>Comparative analyses of Brucepasteria parasyntrophica and Teretinema zuelzerae.</title>
        <authorList>
            <person name="Song Y."/>
            <person name="Brune A."/>
        </authorList>
    </citation>
    <scope>NUCLEOTIDE SEQUENCE</scope>
    <source>
        <strain evidence="3">DSM 1903</strain>
    </source>
</reference>